<dbReference type="InterPro" id="IPR025699">
    <property type="entry name" value="ABC2_memb-like"/>
</dbReference>
<keyword evidence="3" id="KW-1185">Reference proteome</keyword>
<dbReference type="Pfam" id="PF13346">
    <property type="entry name" value="ABC2_membrane_5"/>
    <property type="match status" value="1"/>
</dbReference>
<protein>
    <recommendedName>
        <fullName evidence="4">ABC-2 transporter permease</fullName>
    </recommendedName>
</protein>
<name>A0ABR5K3R5_9BACI</name>
<evidence type="ECO:0000313" key="3">
    <source>
        <dbReference type="Proteomes" id="UP000050668"/>
    </source>
</evidence>
<feature type="transmembrane region" description="Helical" evidence="1">
    <location>
        <begin position="78"/>
        <end position="101"/>
    </location>
</feature>
<feature type="transmembrane region" description="Helical" evidence="1">
    <location>
        <begin position="145"/>
        <end position="166"/>
    </location>
</feature>
<proteinExistence type="predicted"/>
<feature type="transmembrane region" description="Helical" evidence="1">
    <location>
        <begin position="113"/>
        <end position="133"/>
    </location>
</feature>
<comment type="caution">
    <text evidence="2">The sequence shown here is derived from an EMBL/GenBank/DDBJ whole genome shotgun (WGS) entry which is preliminary data.</text>
</comment>
<reference evidence="3" key="1">
    <citation type="submission" date="2015-07" db="EMBL/GenBank/DDBJ databases">
        <title>Fjat-14205 dsm 2895.</title>
        <authorList>
            <person name="Liu B."/>
            <person name="Wang J."/>
            <person name="Zhu Y."/>
            <person name="Liu G."/>
            <person name="Chen Q."/>
            <person name="Chen Z."/>
            <person name="Lan J."/>
            <person name="Che J."/>
            <person name="Ge C."/>
            <person name="Shi H."/>
            <person name="Pan Z."/>
            <person name="Liu X."/>
        </authorList>
    </citation>
    <scope>NUCLEOTIDE SEQUENCE [LARGE SCALE GENOMIC DNA]</scope>
    <source>
        <strain evidence="3">DSM 25560</strain>
    </source>
</reference>
<keyword evidence="1" id="KW-0812">Transmembrane</keyword>
<gene>
    <name evidence="2" type="ORF">AEA09_13175</name>
</gene>
<sequence>MKALLWHRMTAQKPFFLLLVLLCIISTLFGAHFFNSFSLLLVPTTLLLLLVQSMYEQDKQSKWTVFVNVLPLSKKTQLFVDFLFCSGMSLLAFSAIIPSYFLHQNSTNNTIEYFAIFLAFFSSMVWLISLQFYVHYCPKYSNSRIYATSGVIFIILAINIPIHYYLSLVSPPPFIILIPTCFSIIPVILSFQKCVVHYKKQDIY</sequence>
<feature type="transmembrane region" description="Helical" evidence="1">
    <location>
        <begin position="172"/>
        <end position="191"/>
    </location>
</feature>
<evidence type="ECO:0000256" key="1">
    <source>
        <dbReference type="SAM" id="Phobius"/>
    </source>
</evidence>
<evidence type="ECO:0000313" key="2">
    <source>
        <dbReference type="EMBL" id="KOS69415.1"/>
    </source>
</evidence>
<organism evidence="2 3">
    <name type="scientific">Lysinibacillus contaminans</name>
    <dbReference type="NCBI Taxonomy" id="1293441"/>
    <lineage>
        <taxon>Bacteria</taxon>
        <taxon>Bacillati</taxon>
        <taxon>Bacillota</taxon>
        <taxon>Bacilli</taxon>
        <taxon>Bacillales</taxon>
        <taxon>Bacillaceae</taxon>
        <taxon>Lysinibacillus</taxon>
    </lineage>
</organism>
<keyword evidence="1" id="KW-1133">Transmembrane helix</keyword>
<accession>A0ABR5K3R5</accession>
<keyword evidence="1" id="KW-0472">Membrane</keyword>
<evidence type="ECO:0008006" key="4">
    <source>
        <dbReference type="Google" id="ProtNLM"/>
    </source>
</evidence>
<dbReference type="EMBL" id="LGRV01000003">
    <property type="protein sequence ID" value="KOS69415.1"/>
    <property type="molecule type" value="Genomic_DNA"/>
</dbReference>
<dbReference type="Proteomes" id="UP000050668">
    <property type="component" value="Unassembled WGS sequence"/>
</dbReference>